<comment type="similarity">
    <text evidence="1 2">Belongs to the ArsC family.</text>
</comment>
<evidence type="ECO:0000313" key="4">
    <source>
        <dbReference type="Proteomes" id="UP000501408"/>
    </source>
</evidence>
<evidence type="ECO:0000256" key="1">
    <source>
        <dbReference type="ARBA" id="ARBA00007198"/>
    </source>
</evidence>
<dbReference type="InterPro" id="IPR006504">
    <property type="entry name" value="Tscrpt_reg_Spx/MgsR"/>
</dbReference>
<dbReference type="Proteomes" id="UP000501408">
    <property type="component" value="Chromosome 1"/>
</dbReference>
<dbReference type="PANTHER" id="PTHR30041:SF8">
    <property type="entry name" value="PROTEIN YFFB"/>
    <property type="match status" value="1"/>
</dbReference>
<dbReference type="SUPFAM" id="SSF52833">
    <property type="entry name" value="Thioredoxin-like"/>
    <property type="match status" value="1"/>
</dbReference>
<dbReference type="NCBIfam" id="TIGR01617">
    <property type="entry name" value="arsC_related"/>
    <property type="match status" value="1"/>
</dbReference>
<organism evidence="3 4">
    <name type="scientific">Salinivibrio costicola</name>
    <name type="common">Vibrio costicola</name>
    <dbReference type="NCBI Taxonomy" id="51367"/>
    <lineage>
        <taxon>Bacteria</taxon>
        <taxon>Pseudomonadati</taxon>
        <taxon>Pseudomonadota</taxon>
        <taxon>Gammaproteobacteria</taxon>
        <taxon>Vibrionales</taxon>
        <taxon>Vibrionaceae</taxon>
        <taxon>Salinivibrio</taxon>
    </lineage>
</organism>
<sequence>MMTTVFGIKNCDTLKKALKWLDNQGIDYQYHDYRKDGLDASLLRTFVAELGWEALVNKRGTTYRQLSDEQKASLDEASAIAIMLDNPAIIKRPLLVHKGSYYLGFKENQYADIFA</sequence>
<dbReference type="Gene3D" id="3.40.30.10">
    <property type="entry name" value="Glutaredoxin"/>
    <property type="match status" value="1"/>
</dbReference>
<dbReference type="InterPro" id="IPR036249">
    <property type="entry name" value="Thioredoxin-like_sf"/>
</dbReference>
<dbReference type="CDD" id="cd03035">
    <property type="entry name" value="ArsC_Yffb"/>
    <property type="match status" value="1"/>
</dbReference>
<evidence type="ECO:0000256" key="2">
    <source>
        <dbReference type="PROSITE-ProRule" id="PRU01282"/>
    </source>
</evidence>
<protein>
    <submittedName>
        <fullName evidence="3">ArsC family reductase</fullName>
    </submittedName>
</protein>
<proteinExistence type="inferred from homology"/>
<dbReference type="PROSITE" id="PS51353">
    <property type="entry name" value="ARSC"/>
    <property type="match status" value="1"/>
</dbReference>
<dbReference type="InterPro" id="IPR006660">
    <property type="entry name" value="Arsenate_reductase-like"/>
</dbReference>
<dbReference type="Pfam" id="PF03960">
    <property type="entry name" value="ArsC"/>
    <property type="match status" value="1"/>
</dbReference>
<accession>A0ABX6K8L0</accession>
<evidence type="ECO:0000313" key="3">
    <source>
        <dbReference type="EMBL" id="QIR07299.1"/>
    </source>
</evidence>
<dbReference type="EMBL" id="CP050266">
    <property type="protein sequence ID" value="QIR07299.1"/>
    <property type="molecule type" value="Genomic_DNA"/>
</dbReference>
<keyword evidence="4" id="KW-1185">Reference proteome</keyword>
<dbReference type="RefSeq" id="WP_069587405.1">
    <property type="nucleotide sequence ID" value="NZ_CP050266.1"/>
</dbReference>
<dbReference type="NCBIfam" id="NF008107">
    <property type="entry name" value="PRK10853.1"/>
    <property type="match status" value="1"/>
</dbReference>
<dbReference type="PANTHER" id="PTHR30041">
    <property type="entry name" value="ARSENATE REDUCTASE"/>
    <property type="match status" value="1"/>
</dbReference>
<gene>
    <name evidence="3" type="ORF">HBA18_03975</name>
</gene>
<name>A0ABX6K8L0_SALCS</name>
<reference evidence="3 4" key="1">
    <citation type="submission" date="2020-03" db="EMBL/GenBank/DDBJ databases">
        <title>Genome mining reveals the biosynthetic pathways of PHA and ectoines of the halophilic strain Salinivibrio costicola M318 isolated from fermented shrimp paste.</title>
        <authorList>
            <person name="Doan T.V."/>
            <person name="Tran L.T."/>
            <person name="Trieu T.A."/>
            <person name="Nguyen Q.V."/>
            <person name="Quach T.N."/>
            <person name="Phi T.Q."/>
            <person name="Kumar S."/>
        </authorList>
    </citation>
    <scope>NUCLEOTIDE SEQUENCE [LARGE SCALE GENOMIC DNA]</scope>
    <source>
        <strain evidence="3 4">M318</strain>
    </source>
</reference>